<evidence type="ECO:0000313" key="2">
    <source>
        <dbReference type="EMBL" id="CAK0870707.1"/>
    </source>
</evidence>
<organism evidence="2 3">
    <name type="scientific">Prorocentrum cordatum</name>
    <dbReference type="NCBI Taxonomy" id="2364126"/>
    <lineage>
        <taxon>Eukaryota</taxon>
        <taxon>Sar</taxon>
        <taxon>Alveolata</taxon>
        <taxon>Dinophyceae</taxon>
        <taxon>Prorocentrales</taxon>
        <taxon>Prorocentraceae</taxon>
        <taxon>Prorocentrum</taxon>
    </lineage>
</organism>
<accession>A0ABN9VCA5</accession>
<feature type="region of interest" description="Disordered" evidence="1">
    <location>
        <begin position="127"/>
        <end position="146"/>
    </location>
</feature>
<feature type="region of interest" description="Disordered" evidence="1">
    <location>
        <begin position="1"/>
        <end position="36"/>
    </location>
</feature>
<proteinExistence type="predicted"/>
<dbReference type="Proteomes" id="UP001189429">
    <property type="component" value="Unassembled WGS sequence"/>
</dbReference>
<protein>
    <submittedName>
        <fullName evidence="2">Uncharacterized protein</fullName>
    </submittedName>
</protein>
<comment type="caution">
    <text evidence="2">The sequence shown here is derived from an EMBL/GenBank/DDBJ whole genome shotgun (WGS) entry which is preliminary data.</text>
</comment>
<gene>
    <name evidence="2" type="ORF">PCOR1329_LOCUS56741</name>
</gene>
<keyword evidence="3" id="KW-1185">Reference proteome</keyword>
<evidence type="ECO:0000256" key="1">
    <source>
        <dbReference type="SAM" id="MobiDB-lite"/>
    </source>
</evidence>
<name>A0ABN9VCA5_9DINO</name>
<reference evidence="2" key="1">
    <citation type="submission" date="2023-10" db="EMBL/GenBank/DDBJ databases">
        <authorList>
            <person name="Chen Y."/>
            <person name="Shah S."/>
            <person name="Dougan E. K."/>
            <person name="Thang M."/>
            <person name="Chan C."/>
        </authorList>
    </citation>
    <scope>NUCLEOTIDE SEQUENCE [LARGE SCALE GENOMIC DNA]</scope>
</reference>
<evidence type="ECO:0000313" key="3">
    <source>
        <dbReference type="Proteomes" id="UP001189429"/>
    </source>
</evidence>
<sequence>MALAEEECTVPRAMPSARGLRSCRGPHGGRAGGPDAAPQLLQLAVLRDRPGVVERRKVAFWTARTTGARLENLWVKTTRARSRPRRIPSSRPTVVITAAMQATTTEDVKAVGVLQQDVHAGLFEEAQAEPPGNRPGQGAGQAGHDALREEQHWHSAHDLHEPDGLGAAPELEVGDRLAAQRVCTEEESAICSCSYHFSPSDVGKPLPISTLRMFPTPTALSSSSRLISVSVRSSMAFWSIRVQRTCVSQRPHIAGALRKTVSHETLGKKSR</sequence>
<dbReference type="EMBL" id="CAUYUJ010016989">
    <property type="protein sequence ID" value="CAK0870707.1"/>
    <property type="molecule type" value="Genomic_DNA"/>
</dbReference>